<sequence length="263" mass="26969">MKQLLQFLLAVPLLLVLAACHPATSQDAAPELELHMYRVPVAQSDAVAQQLTKVLVDSGYLVGVKAHTAMNVSQPFPGAVLVLAPATLQPSIAKAIDGLQDAAKALPDATNATTPRAPQRLRLQFWVLQARPGSGSDAADLAALEPTLKTLRQSLGVVHFSLTDAVAVATDVGGNGHVAPGPDRVLGFEVTSAAAGTYKVAVNYSDSTGQSVGELRSGVALRPGEVVVLAQAADGRGSGTSGVDAAALMNLLVLRVDPLPAAP</sequence>
<evidence type="ECO:0000313" key="3">
    <source>
        <dbReference type="Proteomes" id="UP000306317"/>
    </source>
</evidence>
<protein>
    <submittedName>
        <fullName evidence="2">Uncharacterized protein</fullName>
    </submittedName>
</protein>
<dbReference type="AlphaFoldDB" id="A0A4S3KC79"/>
<keyword evidence="3" id="KW-1185">Reference proteome</keyword>
<dbReference type="Proteomes" id="UP000306317">
    <property type="component" value="Unassembled WGS sequence"/>
</dbReference>
<accession>A0A4S3KC79</accession>
<feature type="chain" id="PRO_5020242303" evidence="1">
    <location>
        <begin position="29"/>
        <end position="263"/>
    </location>
</feature>
<proteinExistence type="predicted"/>
<feature type="signal peptide" evidence="1">
    <location>
        <begin position="1"/>
        <end position="28"/>
    </location>
</feature>
<reference evidence="2 3" key="1">
    <citation type="submission" date="2017-02" db="EMBL/GenBank/DDBJ databases">
        <title>Whole genome sequencing of Rhodanobacter lindaniclasticus DSM 17932.</title>
        <authorList>
            <person name="Kumar S."/>
            <person name="Patil P."/>
            <person name="Patil P.B."/>
        </authorList>
    </citation>
    <scope>NUCLEOTIDE SEQUENCE [LARGE SCALE GENOMIC DNA]</scope>
    <source>
        <strain evidence="2 3">DSM 17932</strain>
    </source>
</reference>
<evidence type="ECO:0000256" key="1">
    <source>
        <dbReference type="SAM" id="SignalP"/>
    </source>
</evidence>
<evidence type="ECO:0000313" key="2">
    <source>
        <dbReference type="EMBL" id="THD06007.1"/>
    </source>
</evidence>
<dbReference type="EMBL" id="MWIO01000047">
    <property type="protein sequence ID" value="THD06007.1"/>
    <property type="molecule type" value="Genomic_DNA"/>
</dbReference>
<name>A0A4S3KC79_9GAMM</name>
<organism evidence="2 3">
    <name type="scientific">Rhodanobacter lindaniclasticus</name>
    <dbReference type="NCBI Taxonomy" id="75310"/>
    <lineage>
        <taxon>Bacteria</taxon>
        <taxon>Pseudomonadati</taxon>
        <taxon>Pseudomonadota</taxon>
        <taxon>Gammaproteobacteria</taxon>
        <taxon>Lysobacterales</taxon>
        <taxon>Rhodanobacteraceae</taxon>
        <taxon>Rhodanobacter</taxon>
    </lineage>
</organism>
<dbReference type="PROSITE" id="PS51257">
    <property type="entry name" value="PROKAR_LIPOPROTEIN"/>
    <property type="match status" value="1"/>
</dbReference>
<keyword evidence="1" id="KW-0732">Signal</keyword>
<gene>
    <name evidence="2" type="ORF">B1991_15035</name>
</gene>
<comment type="caution">
    <text evidence="2">The sequence shown here is derived from an EMBL/GenBank/DDBJ whole genome shotgun (WGS) entry which is preliminary data.</text>
</comment>
<dbReference type="RefSeq" id="WP_136259498.1">
    <property type="nucleotide sequence ID" value="NZ_MWIO01000047.1"/>
</dbReference>
<dbReference type="OrthoDB" id="5949626at2"/>